<feature type="region of interest" description="Disordered" evidence="1">
    <location>
        <begin position="241"/>
        <end position="274"/>
    </location>
</feature>
<evidence type="ECO:0000259" key="3">
    <source>
        <dbReference type="Pfam" id="PF13490"/>
    </source>
</evidence>
<feature type="domain" description="Putative zinc-finger" evidence="3">
    <location>
        <begin position="12"/>
        <end position="46"/>
    </location>
</feature>
<keyword evidence="5" id="KW-1185">Reference proteome</keyword>
<comment type="caution">
    <text evidence="4">The sequence shown here is derived from an EMBL/GenBank/DDBJ whole genome shotgun (WGS) entry which is preliminary data.</text>
</comment>
<organism evidence="4 5">
    <name type="scientific">Nakamurella aerolata</name>
    <dbReference type="NCBI Taxonomy" id="1656892"/>
    <lineage>
        <taxon>Bacteria</taxon>
        <taxon>Bacillati</taxon>
        <taxon>Actinomycetota</taxon>
        <taxon>Actinomycetes</taxon>
        <taxon>Nakamurellales</taxon>
        <taxon>Nakamurellaceae</taxon>
        <taxon>Nakamurella</taxon>
    </lineage>
</organism>
<sequence length="274" mass="28816">MNDRGDELTVSCSVVRESISATFDGELAPLDEATVGGHVDGCAACQRWEADLALVSRQLRLQPVLAPVAAPIAVPDAVPSADTADPVEPERTDQRPELADLITDQLAAQQLRGRQRLARQRLSRVLLAIVGVLQLALSIAQLLGAATMTHPMAGAGEHLSNESAAWNLALGAGFVVAAGLPRLARGLLPTLAAFLAVLTVVSAVDLWQGNASAGRVSSHVLVLLGALLLLWVHLEHRDADRSRRARPGSTEQTDSAAWDLADTEAGAVPRRTAA</sequence>
<protein>
    <recommendedName>
        <fullName evidence="3">Putative zinc-finger domain-containing protein</fullName>
    </recommendedName>
</protein>
<feature type="transmembrane region" description="Helical" evidence="2">
    <location>
        <begin position="187"/>
        <end position="204"/>
    </location>
</feature>
<feature type="transmembrane region" description="Helical" evidence="2">
    <location>
        <begin position="216"/>
        <end position="234"/>
    </location>
</feature>
<proteinExistence type="predicted"/>
<dbReference type="Proteomes" id="UP000562984">
    <property type="component" value="Unassembled WGS sequence"/>
</dbReference>
<keyword evidence="2" id="KW-0472">Membrane</keyword>
<dbReference type="InterPro" id="IPR027383">
    <property type="entry name" value="Znf_put"/>
</dbReference>
<accession>A0A849AB75</accession>
<reference evidence="4 5" key="1">
    <citation type="submission" date="2020-05" db="EMBL/GenBank/DDBJ databases">
        <title>Nakamurella sp. DB0629 isolated from air conditioner.</title>
        <authorList>
            <person name="Kim D.H."/>
            <person name="Kim D.-U."/>
        </authorList>
    </citation>
    <scope>NUCLEOTIDE SEQUENCE [LARGE SCALE GENOMIC DNA]</scope>
    <source>
        <strain evidence="4 5">DB0629</strain>
    </source>
</reference>
<dbReference type="EMBL" id="JABEND010000006">
    <property type="protein sequence ID" value="NNG36391.1"/>
    <property type="molecule type" value="Genomic_DNA"/>
</dbReference>
<gene>
    <name evidence="4" type="ORF">HKD39_11835</name>
</gene>
<name>A0A849AB75_9ACTN</name>
<feature type="transmembrane region" description="Helical" evidence="2">
    <location>
        <begin position="122"/>
        <end position="143"/>
    </location>
</feature>
<keyword evidence="2" id="KW-0812">Transmembrane</keyword>
<dbReference type="RefSeq" id="WP_171200087.1">
    <property type="nucleotide sequence ID" value="NZ_JABEND010000006.1"/>
</dbReference>
<keyword evidence="2" id="KW-1133">Transmembrane helix</keyword>
<evidence type="ECO:0000313" key="5">
    <source>
        <dbReference type="Proteomes" id="UP000562984"/>
    </source>
</evidence>
<dbReference type="AlphaFoldDB" id="A0A849AB75"/>
<evidence type="ECO:0000313" key="4">
    <source>
        <dbReference type="EMBL" id="NNG36391.1"/>
    </source>
</evidence>
<feature type="transmembrane region" description="Helical" evidence="2">
    <location>
        <begin position="163"/>
        <end position="180"/>
    </location>
</feature>
<evidence type="ECO:0000256" key="2">
    <source>
        <dbReference type="SAM" id="Phobius"/>
    </source>
</evidence>
<evidence type="ECO:0000256" key="1">
    <source>
        <dbReference type="SAM" id="MobiDB-lite"/>
    </source>
</evidence>
<dbReference type="Pfam" id="PF13490">
    <property type="entry name" value="zf-HC2"/>
    <property type="match status" value="1"/>
</dbReference>